<protein>
    <submittedName>
        <fullName evidence="1">Uncharacterized protein</fullName>
    </submittedName>
</protein>
<comment type="caution">
    <text evidence="1">The sequence shown here is derived from an EMBL/GenBank/DDBJ whole genome shotgun (WGS) entry which is preliminary data.</text>
</comment>
<sequence>MEDYPEIFDNVYMSVNIPWDADSLDEHTYYFWRLNPPINNMTHDTYTRETKEDGSFALIPEVREPKKTPD</sequence>
<proteinExistence type="predicted"/>
<name>A0A645EU30_9ZZZZ</name>
<evidence type="ECO:0000313" key="1">
    <source>
        <dbReference type="EMBL" id="MPN05357.1"/>
    </source>
</evidence>
<organism evidence="1">
    <name type="scientific">bioreactor metagenome</name>
    <dbReference type="NCBI Taxonomy" id="1076179"/>
    <lineage>
        <taxon>unclassified sequences</taxon>
        <taxon>metagenomes</taxon>
        <taxon>ecological metagenomes</taxon>
    </lineage>
</organism>
<gene>
    <name evidence="1" type="ORF">SDC9_152607</name>
</gene>
<dbReference type="EMBL" id="VSSQ01051272">
    <property type="protein sequence ID" value="MPN05357.1"/>
    <property type="molecule type" value="Genomic_DNA"/>
</dbReference>
<accession>A0A645EU30</accession>
<reference evidence="1" key="1">
    <citation type="submission" date="2019-08" db="EMBL/GenBank/DDBJ databases">
        <authorList>
            <person name="Kucharzyk K."/>
            <person name="Murdoch R.W."/>
            <person name="Higgins S."/>
            <person name="Loffler F."/>
        </authorList>
    </citation>
    <scope>NUCLEOTIDE SEQUENCE</scope>
</reference>
<dbReference type="AlphaFoldDB" id="A0A645EU30"/>